<feature type="transmembrane region" description="Helical" evidence="9">
    <location>
        <begin position="9"/>
        <end position="32"/>
    </location>
</feature>
<evidence type="ECO:0000259" key="10">
    <source>
        <dbReference type="PROSITE" id="PS50262"/>
    </source>
</evidence>
<dbReference type="OrthoDB" id="5987936at2759"/>
<dbReference type="PANTHER" id="PTHR24243">
    <property type="entry name" value="G-PROTEIN COUPLED RECEPTOR"/>
    <property type="match status" value="1"/>
</dbReference>
<dbReference type="GO" id="GO:0004930">
    <property type="term" value="F:G protein-coupled receptor activity"/>
    <property type="evidence" value="ECO:0007669"/>
    <property type="project" value="UniProtKB-KW"/>
</dbReference>
<evidence type="ECO:0000256" key="2">
    <source>
        <dbReference type="ARBA" id="ARBA00022692"/>
    </source>
</evidence>
<evidence type="ECO:0000256" key="7">
    <source>
        <dbReference type="ARBA" id="ARBA00023224"/>
    </source>
</evidence>
<evidence type="ECO:0000256" key="8">
    <source>
        <dbReference type="SAM" id="MobiDB-lite"/>
    </source>
</evidence>
<dbReference type="SUPFAM" id="SSF81321">
    <property type="entry name" value="Family A G protein-coupled receptor-like"/>
    <property type="match status" value="1"/>
</dbReference>
<dbReference type="RefSeq" id="XP_030852858.1">
    <property type="nucleotide sequence ID" value="XM_030996998.1"/>
</dbReference>
<accession>A0A7M7PQ97</accession>
<feature type="transmembrane region" description="Helical" evidence="9">
    <location>
        <begin position="44"/>
        <end position="66"/>
    </location>
</feature>
<dbReference type="InterPro" id="IPR017452">
    <property type="entry name" value="GPCR_Rhodpsn_7TM"/>
</dbReference>
<dbReference type="KEGG" id="spu:115928816"/>
<name>A0A7M7PQ97_STRPU</name>
<dbReference type="EnsemblMetazoa" id="XM_030996998">
    <property type="protein sequence ID" value="XP_030852858"/>
    <property type="gene ID" value="LOC115928816"/>
</dbReference>
<feature type="domain" description="G-protein coupled receptors family 1 profile" evidence="10">
    <location>
        <begin position="1"/>
        <end position="63"/>
    </location>
</feature>
<keyword evidence="2 9" id="KW-0812">Transmembrane</keyword>
<keyword evidence="4" id="KW-0297">G-protein coupled receptor</keyword>
<dbReference type="PROSITE" id="PS50262">
    <property type="entry name" value="G_PROTEIN_RECEP_F1_2"/>
    <property type="match status" value="1"/>
</dbReference>
<keyword evidence="6" id="KW-0675">Receptor</keyword>
<dbReference type="PRINTS" id="PR00237">
    <property type="entry name" value="GPCRRHODOPSN"/>
</dbReference>
<dbReference type="Gene3D" id="1.20.1070.10">
    <property type="entry name" value="Rhodopsin 7-helix transmembrane proteins"/>
    <property type="match status" value="1"/>
</dbReference>
<keyword evidence="5 9" id="KW-0472">Membrane</keyword>
<dbReference type="AlphaFoldDB" id="A0A7M7PQ97"/>
<keyword evidence="3 9" id="KW-1133">Transmembrane helix</keyword>
<dbReference type="Pfam" id="PF00001">
    <property type="entry name" value="7tm_1"/>
    <property type="match status" value="1"/>
</dbReference>
<evidence type="ECO:0000256" key="6">
    <source>
        <dbReference type="ARBA" id="ARBA00023170"/>
    </source>
</evidence>
<dbReference type="GO" id="GO:0016020">
    <property type="term" value="C:membrane"/>
    <property type="evidence" value="ECO:0007669"/>
    <property type="project" value="UniProtKB-SubCell"/>
</dbReference>
<evidence type="ECO:0000256" key="5">
    <source>
        <dbReference type="ARBA" id="ARBA00023136"/>
    </source>
</evidence>
<dbReference type="InParanoid" id="A0A7M7PQ97"/>
<proteinExistence type="predicted"/>
<dbReference type="InterPro" id="IPR000276">
    <property type="entry name" value="GPCR_Rhodpsn"/>
</dbReference>
<keyword evidence="7" id="KW-0807">Transducer</keyword>
<organism evidence="11 12">
    <name type="scientific">Strongylocentrotus purpuratus</name>
    <name type="common">Purple sea urchin</name>
    <dbReference type="NCBI Taxonomy" id="7668"/>
    <lineage>
        <taxon>Eukaryota</taxon>
        <taxon>Metazoa</taxon>
        <taxon>Echinodermata</taxon>
        <taxon>Eleutherozoa</taxon>
        <taxon>Echinozoa</taxon>
        <taxon>Echinoidea</taxon>
        <taxon>Euechinoidea</taxon>
        <taxon>Echinacea</taxon>
        <taxon>Camarodonta</taxon>
        <taxon>Echinidea</taxon>
        <taxon>Strongylocentrotidae</taxon>
        <taxon>Strongylocentrotus</taxon>
    </lineage>
</organism>
<sequence>MRDRVSRMLIANGTMFFLCLAPFELTSLWAMVTNDTFLETGRPWTQFCRVMMYLNSAVNPIIYNITNPRYRQAFMRAFSKKQDDDTSPRPRLPSSSATCEGRAKNPSSRRKFLTPSPNSHSH</sequence>
<reference evidence="11" key="2">
    <citation type="submission" date="2021-01" db="UniProtKB">
        <authorList>
            <consortium name="EnsemblMetazoa"/>
        </authorList>
    </citation>
    <scope>IDENTIFICATION</scope>
</reference>
<reference evidence="12" key="1">
    <citation type="submission" date="2015-02" db="EMBL/GenBank/DDBJ databases">
        <title>Genome sequencing for Strongylocentrotus purpuratus.</title>
        <authorList>
            <person name="Murali S."/>
            <person name="Liu Y."/>
            <person name="Vee V."/>
            <person name="English A."/>
            <person name="Wang M."/>
            <person name="Skinner E."/>
            <person name="Han Y."/>
            <person name="Muzny D.M."/>
            <person name="Worley K.C."/>
            <person name="Gibbs R.A."/>
        </authorList>
    </citation>
    <scope>NUCLEOTIDE SEQUENCE</scope>
</reference>
<dbReference type="PANTHER" id="PTHR24243:SF208">
    <property type="entry name" value="PYROKININ-1 RECEPTOR"/>
    <property type="match status" value="1"/>
</dbReference>
<evidence type="ECO:0000313" key="12">
    <source>
        <dbReference type="Proteomes" id="UP000007110"/>
    </source>
</evidence>
<dbReference type="GeneID" id="115928816"/>
<evidence type="ECO:0000256" key="3">
    <source>
        <dbReference type="ARBA" id="ARBA00022989"/>
    </source>
</evidence>
<evidence type="ECO:0000256" key="9">
    <source>
        <dbReference type="SAM" id="Phobius"/>
    </source>
</evidence>
<protein>
    <recommendedName>
        <fullName evidence="10">G-protein coupled receptors family 1 profile domain-containing protein</fullName>
    </recommendedName>
</protein>
<evidence type="ECO:0000256" key="4">
    <source>
        <dbReference type="ARBA" id="ARBA00023040"/>
    </source>
</evidence>
<keyword evidence="12" id="KW-1185">Reference proteome</keyword>
<evidence type="ECO:0000256" key="1">
    <source>
        <dbReference type="ARBA" id="ARBA00004141"/>
    </source>
</evidence>
<feature type="region of interest" description="Disordered" evidence="8">
    <location>
        <begin position="78"/>
        <end position="122"/>
    </location>
</feature>
<evidence type="ECO:0000313" key="11">
    <source>
        <dbReference type="EnsemblMetazoa" id="XP_030852858"/>
    </source>
</evidence>
<dbReference type="Proteomes" id="UP000007110">
    <property type="component" value="Unassembled WGS sequence"/>
</dbReference>
<comment type="subcellular location">
    <subcellularLocation>
        <location evidence="1">Membrane</location>
        <topology evidence="1">Multi-pass membrane protein</topology>
    </subcellularLocation>
</comment>